<dbReference type="Gene3D" id="1.20.1510.10">
    <property type="entry name" value="Cation efflux protein transmembrane domain"/>
    <property type="match status" value="1"/>
</dbReference>
<dbReference type="SUPFAM" id="SSF161111">
    <property type="entry name" value="Cation efflux protein transmembrane domain-like"/>
    <property type="match status" value="1"/>
</dbReference>
<keyword evidence="5 8" id="KW-1133">Transmembrane helix</keyword>
<comment type="caution">
    <text evidence="10">The sequence shown here is derived from an EMBL/GenBank/DDBJ whole genome shotgun (WGS) entry which is preliminary data.</text>
</comment>
<dbReference type="InterPro" id="IPR027469">
    <property type="entry name" value="Cation_efflux_TMD_sf"/>
</dbReference>
<dbReference type="GO" id="GO:0016020">
    <property type="term" value="C:membrane"/>
    <property type="evidence" value="ECO:0007669"/>
    <property type="project" value="UniProtKB-SubCell"/>
</dbReference>
<evidence type="ECO:0000259" key="9">
    <source>
        <dbReference type="Pfam" id="PF16916"/>
    </source>
</evidence>
<keyword evidence="4" id="KW-0862">Zinc</keyword>
<protein>
    <recommendedName>
        <fullName evidence="9">Cation efflux protein cytoplasmic domain-containing protein</fullName>
    </recommendedName>
</protein>
<feature type="transmembrane region" description="Helical" evidence="8">
    <location>
        <begin position="317"/>
        <end position="336"/>
    </location>
</feature>
<evidence type="ECO:0000256" key="6">
    <source>
        <dbReference type="ARBA" id="ARBA00023136"/>
    </source>
</evidence>
<keyword evidence="6 8" id="KW-0472">Membrane</keyword>
<comment type="subcellular location">
    <subcellularLocation>
        <location evidence="1">Membrane</location>
        <topology evidence="1">Multi-pass membrane protein</topology>
    </subcellularLocation>
</comment>
<feature type="transmembrane region" description="Helical" evidence="8">
    <location>
        <begin position="284"/>
        <end position="305"/>
    </location>
</feature>
<dbReference type="GO" id="GO:0005794">
    <property type="term" value="C:Golgi apparatus"/>
    <property type="evidence" value="ECO:0007669"/>
    <property type="project" value="TreeGrafter"/>
</dbReference>
<evidence type="ECO:0000313" key="10">
    <source>
        <dbReference type="EMBL" id="KAF4101745.1"/>
    </source>
</evidence>
<keyword evidence="11" id="KW-1185">Reference proteome</keyword>
<feature type="transmembrane region" description="Helical" evidence="8">
    <location>
        <begin position="133"/>
        <end position="152"/>
    </location>
</feature>
<dbReference type="GO" id="GO:0005385">
    <property type="term" value="F:zinc ion transmembrane transporter activity"/>
    <property type="evidence" value="ECO:0007669"/>
    <property type="project" value="TreeGrafter"/>
</dbReference>
<dbReference type="Proteomes" id="UP000579812">
    <property type="component" value="Unassembled WGS sequence"/>
</dbReference>
<evidence type="ECO:0000313" key="11">
    <source>
        <dbReference type="Proteomes" id="UP000579812"/>
    </source>
</evidence>
<dbReference type="SUPFAM" id="SSF160240">
    <property type="entry name" value="Cation efflux protein cytoplasmic domain-like"/>
    <property type="match status" value="1"/>
</dbReference>
<sequence>MAMTSGSSQMCVLVLTLGFLVFEIVVGQICRSLLVTVDSFHTLNVFINLALSAIKHHSNSPCSPDTSTTAGPSHLNLSSTGGPSPLYAEDYRRMRLKPFGILISALLMASQCVSVSLEILTHLVQPEPIQHPLLSIVVGGTSLIFNILVLSWRRSSSRGIDEAADGISKSLMRNDPHSTSERKGGALQDDTLMFCNPEALSVLDADQGCQDGSAELPNPSISDPVQSSHAQMSISSIGGSSQEIIQHSVQLPEEPCHSTCTEPTVSQCAPGRSGFRRQLGSISVIQDLLGSVLILTNGLVLLLSAAHCHRSHSDCHLLVYLDAGFSAVCVLVLFSMSLPRLRRYGLLVLQATPLHLSVAQVRLRLAEVPGVLSVHELHVWQLSEALVVASLHVHCPAGLNAAQCADLMGRITAVLNAFGIKHCTVQPEFIRSEAVARGGSACSLRCGQECVEKLCCSPQVEETSCPKTESPVCVQEEESCSPAPHSVDQIRDVVIENTYL</sequence>
<evidence type="ECO:0000256" key="1">
    <source>
        <dbReference type="ARBA" id="ARBA00004141"/>
    </source>
</evidence>
<comment type="similarity">
    <text evidence="2">Belongs to the cation diffusion facilitator (CDF) transporter (TC 2.A.4) family. SLC30A subfamily.</text>
</comment>
<evidence type="ECO:0000256" key="2">
    <source>
        <dbReference type="ARBA" id="ARBA00008873"/>
    </source>
</evidence>
<dbReference type="PANTHER" id="PTHR45820:SF6">
    <property type="entry name" value="ZINC_CADMIUM RESISTANCE PROTEIN-LIKE"/>
    <property type="match status" value="1"/>
</dbReference>
<feature type="region of interest" description="Disordered" evidence="7">
    <location>
        <begin position="62"/>
        <end position="81"/>
    </location>
</feature>
<dbReference type="Pfam" id="PF16916">
    <property type="entry name" value="ZT_dimer"/>
    <property type="match status" value="1"/>
</dbReference>
<dbReference type="AlphaFoldDB" id="A0A7J6C535"/>
<dbReference type="EMBL" id="JAAMOB010000018">
    <property type="protein sequence ID" value="KAF4101745.1"/>
    <property type="molecule type" value="Genomic_DNA"/>
</dbReference>
<accession>A0A7J6C535</accession>
<evidence type="ECO:0000256" key="8">
    <source>
        <dbReference type="SAM" id="Phobius"/>
    </source>
</evidence>
<dbReference type="PANTHER" id="PTHR45820">
    <property type="entry name" value="FI23527P1"/>
    <property type="match status" value="1"/>
</dbReference>
<feature type="transmembrane region" description="Helical" evidence="8">
    <location>
        <begin position="99"/>
        <end position="121"/>
    </location>
</feature>
<keyword evidence="3 8" id="KW-0812">Transmembrane</keyword>
<evidence type="ECO:0000256" key="4">
    <source>
        <dbReference type="ARBA" id="ARBA00022833"/>
    </source>
</evidence>
<dbReference type="GO" id="GO:0006882">
    <property type="term" value="P:intracellular zinc ion homeostasis"/>
    <property type="evidence" value="ECO:0007669"/>
    <property type="project" value="TreeGrafter"/>
</dbReference>
<evidence type="ECO:0000256" key="5">
    <source>
        <dbReference type="ARBA" id="ARBA00022989"/>
    </source>
</evidence>
<reference evidence="10 11" key="1">
    <citation type="submission" date="2020-04" db="EMBL/GenBank/DDBJ databases">
        <title>Chromosome-level genome assembly of a cyprinid fish Onychostoma macrolepis by integration of Nanopore Sequencing, Bionano and Hi-C technology.</title>
        <authorList>
            <person name="Wang D."/>
        </authorList>
    </citation>
    <scope>NUCLEOTIDE SEQUENCE [LARGE SCALE GENOMIC DNA]</scope>
    <source>
        <strain evidence="10">SWU-2019</strain>
        <tissue evidence="10">Muscle</tissue>
    </source>
</reference>
<proteinExistence type="inferred from homology"/>
<gene>
    <name evidence="10" type="ORF">G5714_018177</name>
</gene>
<organism evidence="10 11">
    <name type="scientific">Onychostoma macrolepis</name>
    <dbReference type="NCBI Taxonomy" id="369639"/>
    <lineage>
        <taxon>Eukaryota</taxon>
        <taxon>Metazoa</taxon>
        <taxon>Chordata</taxon>
        <taxon>Craniata</taxon>
        <taxon>Vertebrata</taxon>
        <taxon>Euteleostomi</taxon>
        <taxon>Actinopterygii</taxon>
        <taxon>Neopterygii</taxon>
        <taxon>Teleostei</taxon>
        <taxon>Ostariophysi</taxon>
        <taxon>Cypriniformes</taxon>
        <taxon>Cyprinidae</taxon>
        <taxon>Acrossocheilinae</taxon>
        <taxon>Onychostoma</taxon>
    </lineage>
</organism>
<feature type="domain" description="Cation efflux protein cytoplasmic" evidence="9">
    <location>
        <begin position="357"/>
        <end position="428"/>
    </location>
</feature>
<evidence type="ECO:0000256" key="3">
    <source>
        <dbReference type="ARBA" id="ARBA00022692"/>
    </source>
</evidence>
<name>A0A7J6C535_9TELE</name>
<evidence type="ECO:0000256" key="7">
    <source>
        <dbReference type="SAM" id="MobiDB-lite"/>
    </source>
</evidence>
<dbReference type="GO" id="GO:0019855">
    <property type="term" value="F:calcium channel inhibitor activity"/>
    <property type="evidence" value="ECO:0007669"/>
    <property type="project" value="TreeGrafter"/>
</dbReference>
<dbReference type="GO" id="GO:0015297">
    <property type="term" value="F:antiporter activity"/>
    <property type="evidence" value="ECO:0007669"/>
    <property type="project" value="UniProtKB-KW"/>
</dbReference>
<dbReference type="OrthoDB" id="29444at2759"/>
<dbReference type="GO" id="GO:0010312">
    <property type="term" value="P:detoxification of zinc ion"/>
    <property type="evidence" value="ECO:0007669"/>
    <property type="project" value="TreeGrafter"/>
</dbReference>
<dbReference type="GO" id="GO:0005783">
    <property type="term" value="C:endoplasmic reticulum"/>
    <property type="evidence" value="ECO:0007669"/>
    <property type="project" value="TreeGrafter"/>
</dbReference>
<dbReference type="InterPro" id="IPR036837">
    <property type="entry name" value="Cation_efflux_CTD_sf"/>
</dbReference>
<dbReference type="InterPro" id="IPR027470">
    <property type="entry name" value="Cation_efflux_CTD"/>
</dbReference>